<protein>
    <recommendedName>
        <fullName evidence="1">NACHT domain-containing protein</fullName>
    </recommendedName>
</protein>
<name>A0A7J7JWD9_BUGNE</name>
<dbReference type="InterPro" id="IPR027417">
    <property type="entry name" value="P-loop_NTPase"/>
</dbReference>
<organism evidence="2 3">
    <name type="scientific">Bugula neritina</name>
    <name type="common">Brown bryozoan</name>
    <name type="synonym">Sertularia neritina</name>
    <dbReference type="NCBI Taxonomy" id="10212"/>
    <lineage>
        <taxon>Eukaryota</taxon>
        <taxon>Metazoa</taxon>
        <taxon>Spiralia</taxon>
        <taxon>Lophotrochozoa</taxon>
        <taxon>Bryozoa</taxon>
        <taxon>Gymnolaemata</taxon>
        <taxon>Cheilostomatida</taxon>
        <taxon>Flustrina</taxon>
        <taxon>Buguloidea</taxon>
        <taxon>Bugulidae</taxon>
        <taxon>Bugula</taxon>
    </lineage>
</organism>
<accession>A0A7J7JWD9</accession>
<reference evidence="2" key="1">
    <citation type="submission" date="2020-06" db="EMBL/GenBank/DDBJ databases">
        <title>Draft genome of Bugula neritina, a colonial animal packing powerful symbionts and potential medicines.</title>
        <authorList>
            <person name="Rayko M."/>
        </authorList>
    </citation>
    <scope>NUCLEOTIDE SEQUENCE [LARGE SCALE GENOMIC DNA]</scope>
    <source>
        <strain evidence="2">Kwan_BN1</strain>
    </source>
</reference>
<dbReference type="AlphaFoldDB" id="A0A7J7JWD9"/>
<proteinExistence type="predicted"/>
<dbReference type="PROSITE" id="PS50837">
    <property type="entry name" value="NACHT"/>
    <property type="match status" value="1"/>
</dbReference>
<dbReference type="SUPFAM" id="SSF52540">
    <property type="entry name" value="P-loop containing nucleoside triphosphate hydrolases"/>
    <property type="match status" value="1"/>
</dbReference>
<keyword evidence="3" id="KW-1185">Reference proteome</keyword>
<dbReference type="EMBL" id="VXIV02001680">
    <property type="protein sequence ID" value="KAF6030702.1"/>
    <property type="molecule type" value="Genomic_DNA"/>
</dbReference>
<sequence length="289" mass="32646">MHDRIYADILQHLHMCLNLVKLFKGREEIIHRVTEYLKGSNNIPLIMYGESGCGKTSLLAKSASLVREVYNDATPVLLIRFLGTSPDSSTIQPLLHSLCVQISYLYDQPIEDIPSDLVLLQGYFKKLLSCATKESPMVIFLDSLDQISPTDGAHSLMWLPTRLPPNVKFVVSSLPKLYGVLDTLFKLISNKGNRIEITPLGADLGGNIIKTWLERKQRDVSSSQWEIVNAAISKCNLPLYVKLVFDEICRWRSFSKPQDTVLSHSIHEIINKLFERIENSHGKTLVSRA</sequence>
<comment type="caution">
    <text evidence="2">The sequence shown here is derived from an EMBL/GenBank/DDBJ whole genome shotgun (WGS) entry which is preliminary data.</text>
</comment>
<dbReference type="InterPro" id="IPR052752">
    <property type="entry name" value="NACHT-WD_repeat"/>
</dbReference>
<dbReference type="InterPro" id="IPR007111">
    <property type="entry name" value="NACHT_NTPase"/>
</dbReference>
<dbReference type="Gene3D" id="3.40.50.300">
    <property type="entry name" value="P-loop containing nucleotide triphosphate hydrolases"/>
    <property type="match status" value="1"/>
</dbReference>
<dbReference type="Proteomes" id="UP000593567">
    <property type="component" value="Unassembled WGS sequence"/>
</dbReference>
<evidence type="ECO:0000313" key="3">
    <source>
        <dbReference type="Proteomes" id="UP000593567"/>
    </source>
</evidence>
<dbReference type="PANTHER" id="PTHR19871:SF14">
    <property type="entry name" value="DUF4062 DOMAIN-CONTAINING PROTEIN"/>
    <property type="match status" value="1"/>
</dbReference>
<gene>
    <name evidence="2" type="ORF">EB796_011001</name>
</gene>
<evidence type="ECO:0000259" key="1">
    <source>
        <dbReference type="PROSITE" id="PS50837"/>
    </source>
</evidence>
<dbReference type="OrthoDB" id="2325716at2759"/>
<dbReference type="Pfam" id="PF05729">
    <property type="entry name" value="NACHT"/>
    <property type="match status" value="1"/>
</dbReference>
<dbReference type="PANTHER" id="PTHR19871">
    <property type="entry name" value="BETA TRANSDUCIN-RELATED PROTEIN"/>
    <property type="match status" value="1"/>
</dbReference>
<evidence type="ECO:0000313" key="2">
    <source>
        <dbReference type="EMBL" id="KAF6030702.1"/>
    </source>
</evidence>
<feature type="domain" description="NACHT" evidence="1">
    <location>
        <begin position="43"/>
        <end position="175"/>
    </location>
</feature>